<keyword evidence="6 13" id="KW-0479">Metal-binding</keyword>
<evidence type="ECO:0000256" key="10">
    <source>
        <dbReference type="ARBA" id="ARBA00023004"/>
    </source>
</evidence>
<evidence type="ECO:0000256" key="5">
    <source>
        <dbReference type="ARBA" id="ARBA00022617"/>
    </source>
</evidence>
<feature type="binding site" description="axial binding residue" evidence="13">
    <location>
        <position position="454"/>
    </location>
    <ligand>
        <name>heme</name>
        <dbReference type="ChEBI" id="CHEBI:30413"/>
    </ligand>
    <ligandPart>
        <name>Fe</name>
        <dbReference type="ChEBI" id="CHEBI:18248"/>
    </ligandPart>
</feature>
<evidence type="ECO:0000256" key="3">
    <source>
        <dbReference type="ARBA" id="ARBA00004406"/>
    </source>
</evidence>
<dbReference type="InterPro" id="IPR002401">
    <property type="entry name" value="Cyt_P450_E_grp-I"/>
</dbReference>
<feature type="transmembrane region" description="Helical" evidence="15">
    <location>
        <begin position="303"/>
        <end position="326"/>
    </location>
</feature>
<evidence type="ECO:0000256" key="15">
    <source>
        <dbReference type="SAM" id="Phobius"/>
    </source>
</evidence>
<keyword evidence="12 15" id="KW-0472">Membrane</keyword>
<evidence type="ECO:0000256" key="13">
    <source>
        <dbReference type="PIRSR" id="PIRSR602401-1"/>
    </source>
</evidence>
<dbReference type="Pfam" id="PF00067">
    <property type="entry name" value="p450"/>
    <property type="match status" value="1"/>
</dbReference>
<dbReference type="GO" id="GO:0004497">
    <property type="term" value="F:monooxygenase activity"/>
    <property type="evidence" value="ECO:0007669"/>
    <property type="project" value="UniProtKB-KW"/>
</dbReference>
<dbReference type="InterPro" id="IPR017972">
    <property type="entry name" value="Cyt_P450_CS"/>
</dbReference>
<comment type="caution">
    <text evidence="16">The sequence shown here is derived from an EMBL/GenBank/DDBJ whole genome shotgun (WGS) entry which is preliminary data.</text>
</comment>
<dbReference type="GO" id="GO:0020037">
    <property type="term" value="F:heme binding"/>
    <property type="evidence" value="ECO:0007669"/>
    <property type="project" value="InterPro"/>
</dbReference>
<evidence type="ECO:0000256" key="9">
    <source>
        <dbReference type="ARBA" id="ARBA00023002"/>
    </source>
</evidence>
<evidence type="ECO:0000256" key="7">
    <source>
        <dbReference type="ARBA" id="ARBA00022824"/>
    </source>
</evidence>
<reference evidence="16 17" key="1">
    <citation type="journal article" date="2024" name="Insects">
        <title>An Improved Chromosome-Level Genome Assembly of the Firefly Pyrocoelia pectoralis.</title>
        <authorList>
            <person name="Fu X."/>
            <person name="Meyer-Rochow V.B."/>
            <person name="Ballantyne L."/>
            <person name="Zhu X."/>
        </authorList>
    </citation>
    <scope>NUCLEOTIDE SEQUENCE [LARGE SCALE GENOMIC DNA]</scope>
    <source>
        <strain evidence="16">XCY_ONT2</strain>
    </source>
</reference>
<proteinExistence type="inferred from homology"/>
<evidence type="ECO:0000256" key="1">
    <source>
        <dbReference type="ARBA" id="ARBA00001971"/>
    </source>
</evidence>
<keyword evidence="9 14" id="KW-0560">Oxidoreductase</keyword>
<evidence type="ECO:0008006" key="18">
    <source>
        <dbReference type="Google" id="ProtNLM"/>
    </source>
</evidence>
<keyword evidence="7" id="KW-0256">Endoplasmic reticulum</keyword>
<accession>A0AAN7V6P5</accession>
<keyword evidence="10 13" id="KW-0408">Iron</keyword>
<dbReference type="GO" id="GO:0005506">
    <property type="term" value="F:iron ion binding"/>
    <property type="evidence" value="ECO:0007669"/>
    <property type="project" value="InterPro"/>
</dbReference>
<dbReference type="CDD" id="cd11056">
    <property type="entry name" value="CYP6-like"/>
    <property type="match status" value="1"/>
</dbReference>
<organism evidence="16 17">
    <name type="scientific">Pyrocoelia pectoralis</name>
    <dbReference type="NCBI Taxonomy" id="417401"/>
    <lineage>
        <taxon>Eukaryota</taxon>
        <taxon>Metazoa</taxon>
        <taxon>Ecdysozoa</taxon>
        <taxon>Arthropoda</taxon>
        <taxon>Hexapoda</taxon>
        <taxon>Insecta</taxon>
        <taxon>Pterygota</taxon>
        <taxon>Neoptera</taxon>
        <taxon>Endopterygota</taxon>
        <taxon>Coleoptera</taxon>
        <taxon>Polyphaga</taxon>
        <taxon>Elateriformia</taxon>
        <taxon>Elateroidea</taxon>
        <taxon>Lampyridae</taxon>
        <taxon>Lampyrinae</taxon>
        <taxon>Pyrocoelia</taxon>
    </lineage>
</organism>
<dbReference type="FunFam" id="1.10.630.10:FF:000042">
    <property type="entry name" value="Cytochrome P450"/>
    <property type="match status" value="1"/>
</dbReference>
<evidence type="ECO:0000256" key="4">
    <source>
        <dbReference type="ARBA" id="ARBA00010617"/>
    </source>
</evidence>
<comment type="subcellular location">
    <subcellularLocation>
        <location evidence="3">Endoplasmic reticulum membrane</location>
        <topology evidence="3">Peripheral membrane protein</topology>
    </subcellularLocation>
    <subcellularLocation>
        <location evidence="2">Microsome membrane</location>
        <topology evidence="2">Peripheral membrane protein</topology>
    </subcellularLocation>
</comment>
<dbReference type="InterPro" id="IPR036396">
    <property type="entry name" value="Cyt_P450_sf"/>
</dbReference>
<dbReference type="PANTHER" id="PTHR24292">
    <property type="entry name" value="CYTOCHROME P450"/>
    <property type="match status" value="1"/>
</dbReference>
<dbReference type="PRINTS" id="PR00463">
    <property type="entry name" value="EP450I"/>
</dbReference>
<dbReference type="InterPro" id="IPR050476">
    <property type="entry name" value="Insect_CytP450_Detox"/>
</dbReference>
<dbReference type="EMBL" id="JAVRBK010000007">
    <property type="protein sequence ID" value="KAK5641862.1"/>
    <property type="molecule type" value="Genomic_DNA"/>
</dbReference>
<dbReference type="PROSITE" id="PS00086">
    <property type="entry name" value="CYTOCHROME_P450"/>
    <property type="match status" value="1"/>
</dbReference>
<evidence type="ECO:0000313" key="17">
    <source>
        <dbReference type="Proteomes" id="UP001329430"/>
    </source>
</evidence>
<evidence type="ECO:0000313" key="16">
    <source>
        <dbReference type="EMBL" id="KAK5641862.1"/>
    </source>
</evidence>
<dbReference type="AlphaFoldDB" id="A0AAN7V6P5"/>
<feature type="transmembrane region" description="Helical" evidence="15">
    <location>
        <begin position="6"/>
        <end position="26"/>
    </location>
</feature>
<protein>
    <recommendedName>
        <fullName evidence="18">Cytochrome P450</fullName>
    </recommendedName>
</protein>
<evidence type="ECO:0000256" key="2">
    <source>
        <dbReference type="ARBA" id="ARBA00004174"/>
    </source>
</evidence>
<gene>
    <name evidence="16" type="ORF">RI129_010409</name>
</gene>
<evidence type="ECO:0000256" key="12">
    <source>
        <dbReference type="ARBA" id="ARBA00023136"/>
    </source>
</evidence>
<sequence length="510" mass="59356">MFVVSVVKMWFIVLVAFITFIVYLNFFKINTYWKEKGIPYLKPWPLIGNMGSIILRQREVSHITQDIYNAFPSSRYIGIYQFRKPTLFIRDPELIRLITIKSFNSFPEHSLFCNDENDVPKNKGLFSLGGKSGWLEMRKKLNGGFSPSKMKDMFGIINESVDTLIDYLEERGDDSVVDTKDVFSRLNCNIILSTIFGIECNCLKELDNALFLIGNEVNDYASWRFIRIFSTVISMSLTKFFNIGLTRPYIGKYFLQVIKDSLTKRKRNKVYRADMIDFMLDNKTEDDEHLNTKKPNLREDEMVMQLFGFFIGGFDAISALLAYSTYELAVNQEIQNRLKREVEEMSETQFTYENLMSMKYLDMFVSEVLRKWPIAVFIDRKCTEKYVIQPEQGNESGLLLEPGIVCWIPIYAIHRDPKYYPEPEKFDPERFSDENKHQINRSVYFPFGAGPRTCIASKFSIYVCKLVLVRILQVYQILKCGEETKPPSDVSKIVIFLSGSGCKVAFKQKN</sequence>
<dbReference type="Gene3D" id="1.10.630.10">
    <property type="entry name" value="Cytochrome P450"/>
    <property type="match status" value="1"/>
</dbReference>
<comment type="similarity">
    <text evidence="4 14">Belongs to the cytochrome P450 family.</text>
</comment>
<keyword evidence="15" id="KW-1133">Transmembrane helix</keyword>
<dbReference type="GO" id="GO:0005789">
    <property type="term" value="C:endoplasmic reticulum membrane"/>
    <property type="evidence" value="ECO:0007669"/>
    <property type="project" value="UniProtKB-SubCell"/>
</dbReference>
<evidence type="ECO:0000256" key="14">
    <source>
        <dbReference type="RuleBase" id="RU000461"/>
    </source>
</evidence>
<keyword evidence="17" id="KW-1185">Reference proteome</keyword>
<keyword evidence="5 13" id="KW-0349">Heme</keyword>
<comment type="cofactor">
    <cofactor evidence="1 13">
        <name>heme</name>
        <dbReference type="ChEBI" id="CHEBI:30413"/>
    </cofactor>
</comment>
<evidence type="ECO:0000256" key="8">
    <source>
        <dbReference type="ARBA" id="ARBA00022848"/>
    </source>
</evidence>
<dbReference type="PRINTS" id="PR00385">
    <property type="entry name" value="P450"/>
</dbReference>
<keyword evidence="11 14" id="KW-0503">Monooxygenase</keyword>
<keyword evidence="15" id="KW-0812">Transmembrane</keyword>
<dbReference type="InterPro" id="IPR001128">
    <property type="entry name" value="Cyt_P450"/>
</dbReference>
<keyword evidence="8" id="KW-0492">Microsome</keyword>
<dbReference type="Proteomes" id="UP001329430">
    <property type="component" value="Chromosome 7"/>
</dbReference>
<dbReference type="GO" id="GO:0016705">
    <property type="term" value="F:oxidoreductase activity, acting on paired donors, with incorporation or reduction of molecular oxygen"/>
    <property type="evidence" value="ECO:0007669"/>
    <property type="project" value="InterPro"/>
</dbReference>
<evidence type="ECO:0000256" key="11">
    <source>
        <dbReference type="ARBA" id="ARBA00023033"/>
    </source>
</evidence>
<dbReference type="SUPFAM" id="SSF48264">
    <property type="entry name" value="Cytochrome P450"/>
    <property type="match status" value="1"/>
</dbReference>
<dbReference type="PANTHER" id="PTHR24292:SF54">
    <property type="entry name" value="CYP9F3-RELATED"/>
    <property type="match status" value="1"/>
</dbReference>
<name>A0AAN7V6P5_9COLE</name>
<evidence type="ECO:0000256" key="6">
    <source>
        <dbReference type="ARBA" id="ARBA00022723"/>
    </source>
</evidence>